<proteinExistence type="predicted"/>
<comment type="caution">
    <text evidence="1">The sequence shown here is derived from an EMBL/GenBank/DDBJ whole genome shotgun (WGS) entry which is preliminary data.</text>
</comment>
<evidence type="ECO:0000313" key="1">
    <source>
        <dbReference type="EMBL" id="VEL06793.1"/>
    </source>
</evidence>
<dbReference type="Proteomes" id="UP000784294">
    <property type="component" value="Unassembled WGS sequence"/>
</dbReference>
<dbReference type="AlphaFoldDB" id="A0A3S5BKJ3"/>
<organism evidence="1 2">
    <name type="scientific">Protopolystoma xenopodis</name>
    <dbReference type="NCBI Taxonomy" id="117903"/>
    <lineage>
        <taxon>Eukaryota</taxon>
        <taxon>Metazoa</taxon>
        <taxon>Spiralia</taxon>
        <taxon>Lophotrochozoa</taxon>
        <taxon>Platyhelminthes</taxon>
        <taxon>Monogenea</taxon>
        <taxon>Polyopisthocotylea</taxon>
        <taxon>Polystomatidea</taxon>
        <taxon>Polystomatidae</taxon>
        <taxon>Protopolystoma</taxon>
    </lineage>
</organism>
<gene>
    <name evidence="1" type="ORF">PXEA_LOCUS233</name>
</gene>
<protein>
    <submittedName>
        <fullName evidence="1">Uncharacterized protein</fullName>
    </submittedName>
</protein>
<reference evidence="1" key="1">
    <citation type="submission" date="2018-11" db="EMBL/GenBank/DDBJ databases">
        <authorList>
            <consortium name="Pathogen Informatics"/>
        </authorList>
    </citation>
    <scope>NUCLEOTIDE SEQUENCE</scope>
</reference>
<keyword evidence="2" id="KW-1185">Reference proteome</keyword>
<name>A0A3S5BKJ3_9PLAT</name>
<accession>A0A3S5BKJ3</accession>
<dbReference type="EMBL" id="CAAALY010000406">
    <property type="protein sequence ID" value="VEL06793.1"/>
    <property type="molecule type" value="Genomic_DNA"/>
</dbReference>
<sequence length="75" mass="8853">MCSRRLLQRYTARLLTLAHAIRLANPTGRLADLVTQTTRRDPAVRAFRRNRLVAVRLYERHRSTVRQLSQTQEPR</sequence>
<evidence type="ECO:0000313" key="2">
    <source>
        <dbReference type="Proteomes" id="UP000784294"/>
    </source>
</evidence>